<reference evidence="1" key="1">
    <citation type="submission" date="2024-12" db="EMBL/GenBank/DDBJ databases">
        <title>Comparative genomics and development of molecular markers within Purpureocillium lilacinum and among Purpureocillium species.</title>
        <authorList>
            <person name="Yeh Z.-Y."/>
            <person name="Ni N.-T."/>
            <person name="Lo P.-H."/>
            <person name="Mushyakhwo K."/>
            <person name="Lin C.-F."/>
            <person name="Nai Y.-S."/>
        </authorList>
    </citation>
    <scope>NUCLEOTIDE SEQUENCE</scope>
    <source>
        <strain evidence="1">NCHU-NPUST-175</strain>
    </source>
</reference>
<evidence type="ECO:0000313" key="2">
    <source>
        <dbReference type="Proteomes" id="UP001638806"/>
    </source>
</evidence>
<evidence type="ECO:0000313" key="1">
    <source>
        <dbReference type="EMBL" id="KAL3954091.1"/>
    </source>
</evidence>
<comment type="caution">
    <text evidence="1">The sequence shown here is derived from an EMBL/GenBank/DDBJ whole genome shotgun (WGS) entry which is preliminary data.</text>
</comment>
<keyword evidence="2" id="KW-1185">Reference proteome</keyword>
<proteinExistence type="predicted"/>
<organism evidence="1 2">
    <name type="scientific">Purpureocillium lilacinum</name>
    <name type="common">Paecilomyces lilacinus</name>
    <dbReference type="NCBI Taxonomy" id="33203"/>
    <lineage>
        <taxon>Eukaryota</taxon>
        <taxon>Fungi</taxon>
        <taxon>Dikarya</taxon>
        <taxon>Ascomycota</taxon>
        <taxon>Pezizomycotina</taxon>
        <taxon>Sordariomycetes</taxon>
        <taxon>Hypocreomycetidae</taxon>
        <taxon>Hypocreales</taxon>
        <taxon>Ophiocordycipitaceae</taxon>
        <taxon>Purpureocillium</taxon>
    </lineage>
</organism>
<accession>A0ACC4DCL1</accession>
<dbReference type="Proteomes" id="UP001638806">
    <property type="component" value="Unassembled WGS sequence"/>
</dbReference>
<dbReference type="EMBL" id="JBGNUJ010000011">
    <property type="protein sequence ID" value="KAL3954091.1"/>
    <property type="molecule type" value="Genomic_DNA"/>
</dbReference>
<sequence length="563" mass="62164">MSFLLVAVFGLLTCPQLCVHASPVPDGSVGDTGITAEQMKDAFPARDPFNSTNWWGTSLYGYDKCGDISSHIKCWINEAYTDANKLVNLEGVKENIDWNSAASLEYLGPPALNKDQQKQIQAVFKNVATVSPGYAPFPNWIRVRCDDPAQVCSYKCPTTQEDESEGQVIAYARNPDVAAGRKWPDISFCPVWYGMRNLDNAIAWGSGRSNPKNSQDISNYVSRGAFFPTPFHRTTSDAFRLASASAFLHELFHLDVAANSVNNNPNPQIRDIKIRYTKKDGKDSTWVAAYGPKHAKILARFLPISPSSKQTGYFVQRNDDNFVYFALANYIMSKTKWYPFLPVVAEHSVQIPIVPRPRSADPFVIYQDNGDKPATLIDFSPRLFQMGKAIPSDSYPEAYWKEREGWIKSLGDGDNAGKCKMTVKEIWTCENPDSNLYASMSISNPNGVNLYTTPGSAHSPGQPINDKAPLKITVPGMQETLTIVGEHTNDYIQFYYGSKAWRSGDTTGDAKCNLKGDDWGKGPTGCPNAMAAVLSLTYTIKATKSGGTSLLVRQAGQHSRSMT</sequence>
<protein>
    <submittedName>
        <fullName evidence="1">Uncharacterized protein</fullName>
    </submittedName>
</protein>
<gene>
    <name evidence="1" type="ORF">ACCO45_012047</name>
</gene>
<name>A0ACC4DCL1_PURLI</name>